<dbReference type="AlphaFoldDB" id="A0A177AKH8"/>
<feature type="compositionally biased region" description="Acidic residues" evidence="1">
    <location>
        <begin position="107"/>
        <end position="117"/>
    </location>
</feature>
<dbReference type="Proteomes" id="UP000077154">
    <property type="component" value="Unassembled WGS sequence"/>
</dbReference>
<gene>
    <name evidence="2" type="ORF">VC83_01792</name>
</gene>
<feature type="region of interest" description="Disordered" evidence="1">
    <location>
        <begin position="69"/>
        <end position="273"/>
    </location>
</feature>
<dbReference type="EMBL" id="KV441388">
    <property type="protein sequence ID" value="OAF61793.1"/>
    <property type="molecule type" value="Genomic_DNA"/>
</dbReference>
<evidence type="ECO:0000256" key="1">
    <source>
        <dbReference type="SAM" id="MobiDB-lite"/>
    </source>
</evidence>
<reference evidence="2" key="1">
    <citation type="submission" date="2016-03" db="EMBL/GenBank/DDBJ databases">
        <title>Updated assembly of Pseudogymnoascus destructans, the fungus causing white-nose syndrome of bats.</title>
        <authorList>
            <person name="Palmer J.M."/>
            <person name="Drees K.P."/>
            <person name="Foster J.T."/>
            <person name="Lindner D.L."/>
        </authorList>
    </citation>
    <scope>NUCLEOTIDE SEQUENCE [LARGE SCALE GENOMIC DNA]</scope>
    <source>
        <strain evidence="2">20631-21</strain>
    </source>
</reference>
<dbReference type="eggNOG" id="ENOG502R95R">
    <property type="taxonomic scope" value="Eukaryota"/>
</dbReference>
<sequence length="273" mass="29470">MPNWKTYESSVRLLSAILAAHPDLKLNYSEIAKAFGGDCTKWAIDNRFRSLKTDAKRIGDALASGFDPITLDIPSGAKGRNPSIADNAAPKAPRTPKKKVVKKNASDEDNEDDEELESSPSKFTPKESLNKTKGGRVAKARTPRKAAAAIPTYVESGAEEDEDDDGNSDEYTEEKVSSIVVKSESNDYGAMTPNHGQESQNFAAGDHAGNGFAHHSFAHHSFAHHSFSNGGFANGNSNGNSNGQLGGYDMEDEDEFHEARNNQFGNGYDDDAV</sequence>
<organism evidence="2">
    <name type="scientific">Pseudogymnoascus destructans</name>
    <dbReference type="NCBI Taxonomy" id="655981"/>
    <lineage>
        <taxon>Eukaryota</taxon>
        <taxon>Fungi</taxon>
        <taxon>Dikarya</taxon>
        <taxon>Ascomycota</taxon>
        <taxon>Pezizomycotina</taxon>
        <taxon>Leotiomycetes</taxon>
        <taxon>Thelebolales</taxon>
        <taxon>Thelebolaceae</taxon>
        <taxon>Pseudogymnoascus</taxon>
    </lineage>
</organism>
<dbReference type="OrthoDB" id="4828117at2759"/>
<dbReference type="RefSeq" id="XP_024327067.1">
    <property type="nucleotide sequence ID" value="XM_024465466.1"/>
</dbReference>
<dbReference type="GeneID" id="36284880"/>
<evidence type="ECO:0000313" key="2">
    <source>
        <dbReference type="EMBL" id="OAF61793.1"/>
    </source>
</evidence>
<dbReference type="VEuPathDB" id="FungiDB:GMDG_03569"/>
<feature type="compositionally biased region" description="Low complexity" evidence="1">
    <location>
        <begin position="224"/>
        <end position="243"/>
    </location>
</feature>
<feature type="compositionally biased region" description="Acidic residues" evidence="1">
    <location>
        <begin position="157"/>
        <end position="172"/>
    </location>
</feature>
<protein>
    <submittedName>
        <fullName evidence="2">Uncharacterized protein</fullName>
    </submittedName>
</protein>
<proteinExistence type="predicted"/>
<name>A0A177AKH8_9PEZI</name>
<accession>A0A177AKH8</accession>
<feature type="compositionally biased region" description="Basic residues" evidence="1">
    <location>
        <begin position="133"/>
        <end position="144"/>
    </location>
</feature>
<feature type="compositionally biased region" description="Low complexity" evidence="1">
    <location>
        <begin position="145"/>
        <end position="156"/>
    </location>
</feature>